<evidence type="ECO:0000313" key="2">
    <source>
        <dbReference type="EMBL" id="KAK9098677.1"/>
    </source>
</evidence>
<name>A0AAP0EV43_9MAGN</name>
<dbReference type="EMBL" id="JBBNAF010000011">
    <property type="protein sequence ID" value="KAK9098677.1"/>
    <property type="molecule type" value="Genomic_DNA"/>
</dbReference>
<accession>A0AAP0EV43</accession>
<feature type="region of interest" description="Disordered" evidence="1">
    <location>
        <begin position="1"/>
        <end position="23"/>
    </location>
</feature>
<dbReference type="Proteomes" id="UP001420932">
    <property type="component" value="Unassembled WGS sequence"/>
</dbReference>
<proteinExistence type="predicted"/>
<sequence length="150" mass="17239">MASKMEDSTPARSSGSGNKGRQTSDSWMAAQRFGQSQLCGCLFGQWKCLKFKGLWDELTFGDCVKLRSNLRLSSKAHFLVVKTYHLFSILLGRDIPNLHFDNPLCTKTYTISAKTYTPTLNIQILIKIQNHLINLRIKFMKFLDFTDYYL</sequence>
<protein>
    <submittedName>
        <fullName evidence="2">Uncharacterized protein</fullName>
    </submittedName>
</protein>
<comment type="caution">
    <text evidence="2">The sequence shown here is derived from an EMBL/GenBank/DDBJ whole genome shotgun (WGS) entry which is preliminary data.</text>
</comment>
<reference evidence="2 3" key="1">
    <citation type="submission" date="2024-01" db="EMBL/GenBank/DDBJ databases">
        <title>Genome assemblies of Stephania.</title>
        <authorList>
            <person name="Yang L."/>
        </authorList>
    </citation>
    <scope>NUCLEOTIDE SEQUENCE [LARGE SCALE GENOMIC DNA]</scope>
    <source>
        <strain evidence="2">YNDBR</strain>
        <tissue evidence="2">Leaf</tissue>
    </source>
</reference>
<keyword evidence="3" id="KW-1185">Reference proteome</keyword>
<evidence type="ECO:0000313" key="3">
    <source>
        <dbReference type="Proteomes" id="UP001420932"/>
    </source>
</evidence>
<feature type="compositionally biased region" description="Polar residues" evidence="1">
    <location>
        <begin position="10"/>
        <end position="23"/>
    </location>
</feature>
<evidence type="ECO:0000256" key="1">
    <source>
        <dbReference type="SAM" id="MobiDB-lite"/>
    </source>
</evidence>
<dbReference type="AlphaFoldDB" id="A0AAP0EV43"/>
<organism evidence="2 3">
    <name type="scientific">Stephania yunnanensis</name>
    <dbReference type="NCBI Taxonomy" id="152371"/>
    <lineage>
        <taxon>Eukaryota</taxon>
        <taxon>Viridiplantae</taxon>
        <taxon>Streptophyta</taxon>
        <taxon>Embryophyta</taxon>
        <taxon>Tracheophyta</taxon>
        <taxon>Spermatophyta</taxon>
        <taxon>Magnoliopsida</taxon>
        <taxon>Ranunculales</taxon>
        <taxon>Menispermaceae</taxon>
        <taxon>Menispermoideae</taxon>
        <taxon>Cissampelideae</taxon>
        <taxon>Stephania</taxon>
    </lineage>
</organism>
<gene>
    <name evidence="2" type="ORF">Syun_025722</name>
</gene>